<dbReference type="GO" id="GO:0061630">
    <property type="term" value="F:ubiquitin protein ligase activity"/>
    <property type="evidence" value="ECO:0007669"/>
    <property type="project" value="UniProtKB-EC"/>
</dbReference>
<evidence type="ECO:0000256" key="14">
    <source>
        <dbReference type="ARBA" id="ARBA00023204"/>
    </source>
</evidence>
<gene>
    <name evidence="19" type="ORF">M5D96_005963</name>
</gene>
<dbReference type="Pfam" id="PF23419">
    <property type="entry name" value="WD40_RFWD3"/>
    <property type="match status" value="1"/>
</dbReference>
<evidence type="ECO:0000256" key="3">
    <source>
        <dbReference type="ARBA" id="ARBA00004496"/>
    </source>
</evidence>
<evidence type="ECO:0000313" key="20">
    <source>
        <dbReference type="Proteomes" id="UP001059596"/>
    </source>
</evidence>
<dbReference type="Proteomes" id="UP001059596">
    <property type="component" value="Unassembled WGS sequence"/>
</dbReference>
<dbReference type="Gene3D" id="3.30.40.10">
    <property type="entry name" value="Zinc/RING finger domain, C3HC4 (zinc finger)"/>
    <property type="match status" value="1"/>
</dbReference>
<evidence type="ECO:0000256" key="13">
    <source>
        <dbReference type="ARBA" id="ARBA00022833"/>
    </source>
</evidence>
<dbReference type="PANTHER" id="PTHR16047:SF7">
    <property type="entry name" value="E3 UBIQUITIN-PROTEIN LIGASE RFWD3"/>
    <property type="match status" value="1"/>
</dbReference>
<dbReference type="InterPro" id="IPR036322">
    <property type="entry name" value="WD40_repeat_dom_sf"/>
</dbReference>
<dbReference type="SMART" id="SM00320">
    <property type="entry name" value="WD40"/>
    <property type="match status" value="2"/>
</dbReference>
<feature type="region of interest" description="Disordered" evidence="17">
    <location>
        <begin position="176"/>
        <end position="238"/>
    </location>
</feature>
<proteinExistence type="predicted"/>
<keyword evidence="6" id="KW-0963">Cytoplasm</keyword>
<dbReference type="InterPro" id="IPR037381">
    <property type="entry name" value="RFWD3"/>
</dbReference>
<accession>A0A9P9YRF9</accession>
<dbReference type="GO" id="GO:0008270">
    <property type="term" value="F:zinc ion binding"/>
    <property type="evidence" value="ECO:0007669"/>
    <property type="project" value="UniProtKB-KW"/>
</dbReference>
<evidence type="ECO:0000256" key="6">
    <source>
        <dbReference type="ARBA" id="ARBA00022490"/>
    </source>
</evidence>
<dbReference type="SMART" id="SM00184">
    <property type="entry name" value="RING"/>
    <property type="match status" value="1"/>
</dbReference>
<keyword evidence="12" id="KW-0833">Ubl conjugation pathway</keyword>
<feature type="region of interest" description="Disordered" evidence="17">
    <location>
        <begin position="116"/>
        <end position="160"/>
    </location>
</feature>
<evidence type="ECO:0000256" key="8">
    <source>
        <dbReference type="ARBA" id="ARBA00022679"/>
    </source>
</evidence>
<keyword evidence="14" id="KW-0234">DNA repair</keyword>
<keyword evidence="8" id="KW-0808">Transferase</keyword>
<keyword evidence="15" id="KW-0539">Nucleus</keyword>
<evidence type="ECO:0000256" key="9">
    <source>
        <dbReference type="ARBA" id="ARBA00022737"/>
    </source>
</evidence>
<dbReference type="SUPFAM" id="SSF57850">
    <property type="entry name" value="RING/U-box"/>
    <property type="match status" value="1"/>
</dbReference>
<reference evidence="19" key="1">
    <citation type="journal article" date="2023" name="Genome Biol. Evol.">
        <title>Long-read-based Genome Assembly of Drosophila gunungcola Reveals Fewer Chemosensory Genes in Flower-breeding Species.</title>
        <authorList>
            <person name="Negi A."/>
            <person name="Liao B.Y."/>
            <person name="Yeh S.D."/>
        </authorList>
    </citation>
    <scope>NUCLEOTIDE SEQUENCE</scope>
    <source>
        <strain evidence="19">Sukarami</strain>
    </source>
</reference>
<dbReference type="InterPro" id="IPR015943">
    <property type="entry name" value="WD40/YVTN_repeat-like_dom_sf"/>
</dbReference>
<keyword evidence="11 16" id="KW-0863">Zinc-finger</keyword>
<feature type="region of interest" description="Disordered" evidence="17">
    <location>
        <begin position="1"/>
        <end position="69"/>
    </location>
</feature>
<comment type="subcellular location">
    <subcellularLocation>
        <location evidence="3">Cytoplasm</location>
    </subcellularLocation>
    <subcellularLocation>
        <location evidence="2">Nucleus</location>
        <location evidence="2">PML body</location>
    </subcellularLocation>
</comment>
<dbReference type="PROSITE" id="PS50089">
    <property type="entry name" value="ZF_RING_2"/>
    <property type="match status" value="1"/>
</dbReference>
<feature type="domain" description="RING-type" evidence="18">
    <location>
        <begin position="244"/>
        <end position="293"/>
    </location>
</feature>
<evidence type="ECO:0000256" key="1">
    <source>
        <dbReference type="ARBA" id="ARBA00000900"/>
    </source>
</evidence>
<comment type="caution">
    <text evidence="19">The sequence shown here is derived from an EMBL/GenBank/DDBJ whole genome shotgun (WGS) entry which is preliminary data.</text>
</comment>
<evidence type="ECO:0000256" key="12">
    <source>
        <dbReference type="ARBA" id="ARBA00022786"/>
    </source>
</evidence>
<dbReference type="OrthoDB" id="5600418at2759"/>
<dbReference type="PANTHER" id="PTHR16047">
    <property type="entry name" value="RFWD3 PROTEIN"/>
    <property type="match status" value="1"/>
</dbReference>
<feature type="compositionally biased region" description="Acidic residues" evidence="17">
    <location>
        <begin position="58"/>
        <end position="69"/>
    </location>
</feature>
<dbReference type="InterPro" id="IPR001680">
    <property type="entry name" value="WD40_rpt"/>
</dbReference>
<sequence length="724" mass="81708">MSDSGSNGDAEAEVEGVLNPEYYSSDSRESDQPVWRRQNWQRIMTQNPDSGPDLVLQEMEDEYEALEQELNDDYVTTDEEEEIAEPVEMFEPVREEQDRRAIRRVFQVLVPRDYIVQEPQPQANGNQEQPQPQANQEPQDQPDENREPGVNQDPLPQLPVPPQLIVDLEEPVAPPAAILIDPPPLPSPPSTSRRAQADGAAVISLDTPSPPKKRKRLSAADKSLKKSPESKPTIVDEEDDGLTCPICLDSWEMSGEHRLVSLRCGHLFGESCIRRWLNESQRQSSVKVCPQCKTKAAFKDIRHLYAKRIQMLDTDIREQLEAERRRTQTLTTELATAKLAHTLTSEKLMLMQKDYERLKELVRAGGGRGAFGGDAMGSGDQKSIHMLATHRLYMEKNFEITREPGCRVLLYSAKHSMLVASQKSAQNLFPGYGVRFIDPPSFKPLHFLHTSALMIRDIAFSDSQHLLTVASREPKIKIFDIRTRLCSAMFTAHDKMLWSCALDRNEREHFLYGGDLRGGVYIYDLRFPETILCEFQAEENFSPVIHIVPVPPNKTFTSGGFLVCQLTALTFYEYAAASDTALPTRLNVEGPFLSMQYDAVLDTLLISARSNPNSPQSRFILGRLDKIDNTPVLKVKATIYGSKATPIMTRPTQLGVEDNTLVVGYLQDSKQLMMHDVRREERVQTMPVNEVIYDICPVATQAGSYLAALTDNKCRVYKVNSSKR</sequence>
<keyword evidence="11 16" id="KW-0479">Metal-binding</keyword>
<comment type="pathway">
    <text evidence="4">Protein modification; protein ubiquitination.</text>
</comment>
<keyword evidence="13" id="KW-0862">Zinc</keyword>
<evidence type="ECO:0000256" key="16">
    <source>
        <dbReference type="PROSITE-ProRule" id="PRU00175"/>
    </source>
</evidence>
<evidence type="ECO:0000256" key="11">
    <source>
        <dbReference type="ARBA" id="ARBA00022771"/>
    </source>
</evidence>
<dbReference type="CDD" id="cd16450">
    <property type="entry name" value="mRING-C3HGC3_RFWD3"/>
    <property type="match status" value="1"/>
</dbReference>
<feature type="compositionally biased region" description="Low complexity" evidence="17">
    <location>
        <begin position="117"/>
        <end position="139"/>
    </location>
</feature>
<feature type="compositionally biased region" description="Polar residues" evidence="17">
    <location>
        <begin position="38"/>
        <end position="49"/>
    </location>
</feature>
<evidence type="ECO:0000256" key="10">
    <source>
        <dbReference type="ARBA" id="ARBA00022763"/>
    </source>
</evidence>
<dbReference type="InterPro" id="IPR001841">
    <property type="entry name" value="Znf_RING"/>
</dbReference>
<dbReference type="GO" id="GO:0036297">
    <property type="term" value="P:interstrand cross-link repair"/>
    <property type="evidence" value="ECO:0007669"/>
    <property type="project" value="InterPro"/>
</dbReference>
<dbReference type="InterPro" id="IPR056527">
    <property type="entry name" value="WD40_RFWD3"/>
</dbReference>
<evidence type="ECO:0000256" key="4">
    <source>
        <dbReference type="ARBA" id="ARBA00004906"/>
    </source>
</evidence>
<dbReference type="InterPro" id="IPR013083">
    <property type="entry name" value="Znf_RING/FYVE/PHD"/>
</dbReference>
<keyword evidence="10" id="KW-0227">DNA damage</keyword>
<evidence type="ECO:0000256" key="17">
    <source>
        <dbReference type="SAM" id="MobiDB-lite"/>
    </source>
</evidence>
<evidence type="ECO:0000259" key="18">
    <source>
        <dbReference type="PROSITE" id="PS50089"/>
    </source>
</evidence>
<evidence type="ECO:0000256" key="2">
    <source>
        <dbReference type="ARBA" id="ARBA00004322"/>
    </source>
</evidence>
<dbReference type="EC" id="2.3.2.27" evidence="5"/>
<keyword evidence="9" id="KW-0677">Repeat</keyword>
<keyword evidence="7" id="KW-0853">WD repeat</keyword>
<keyword evidence="20" id="KW-1185">Reference proteome</keyword>
<dbReference type="SUPFAM" id="SSF50978">
    <property type="entry name" value="WD40 repeat-like"/>
    <property type="match status" value="1"/>
</dbReference>
<dbReference type="AlphaFoldDB" id="A0A9P9YRF9"/>
<evidence type="ECO:0000256" key="15">
    <source>
        <dbReference type="ARBA" id="ARBA00023242"/>
    </source>
</evidence>
<evidence type="ECO:0000256" key="7">
    <source>
        <dbReference type="ARBA" id="ARBA00022574"/>
    </source>
</evidence>
<evidence type="ECO:0000313" key="19">
    <source>
        <dbReference type="EMBL" id="KAI8041697.1"/>
    </source>
</evidence>
<dbReference type="GO" id="GO:0005737">
    <property type="term" value="C:cytoplasm"/>
    <property type="evidence" value="ECO:0007669"/>
    <property type="project" value="UniProtKB-SubCell"/>
</dbReference>
<dbReference type="GO" id="GO:0016605">
    <property type="term" value="C:PML body"/>
    <property type="evidence" value="ECO:0007669"/>
    <property type="project" value="UniProtKB-SubCell"/>
</dbReference>
<dbReference type="Pfam" id="PF13639">
    <property type="entry name" value="zf-RING_2"/>
    <property type="match status" value="1"/>
</dbReference>
<evidence type="ECO:0000256" key="5">
    <source>
        <dbReference type="ARBA" id="ARBA00012483"/>
    </source>
</evidence>
<dbReference type="EMBL" id="JAMKOV010000003">
    <property type="protein sequence ID" value="KAI8041697.1"/>
    <property type="molecule type" value="Genomic_DNA"/>
</dbReference>
<comment type="catalytic activity">
    <reaction evidence="1">
        <text>S-ubiquitinyl-[E2 ubiquitin-conjugating enzyme]-L-cysteine + [acceptor protein]-L-lysine = [E2 ubiquitin-conjugating enzyme]-L-cysteine + N(6)-ubiquitinyl-[acceptor protein]-L-lysine.</text>
        <dbReference type="EC" id="2.3.2.27"/>
    </reaction>
</comment>
<protein>
    <recommendedName>
        <fullName evidence="5">RING-type E3 ubiquitin transferase</fullName>
        <ecNumber evidence="5">2.3.2.27</ecNumber>
    </recommendedName>
</protein>
<name>A0A9P9YRF9_9MUSC</name>
<dbReference type="Gene3D" id="2.130.10.10">
    <property type="entry name" value="YVTN repeat-like/Quinoprotein amine dehydrogenase"/>
    <property type="match status" value="1"/>
</dbReference>
<dbReference type="GO" id="GO:0016567">
    <property type="term" value="P:protein ubiquitination"/>
    <property type="evidence" value="ECO:0007669"/>
    <property type="project" value="InterPro"/>
</dbReference>
<feature type="compositionally biased region" description="Basic and acidic residues" evidence="17">
    <location>
        <begin position="218"/>
        <end position="229"/>
    </location>
</feature>
<organism evidence="19 20">
    <name type="scientific">Drosophila gunungcola</name>
    <name type="common">fruit fly</name>
    <dbReference type="NCBI Taxonomy" id="103775"/>
    <lineage>
        <taxon>Eukaryota</taxon>
        <taxon>Metazoa</taxon>
        <taxon>Ecdysozoa</taxon>
        <taxon>Arthropoda</taxon>
        <taxon>Hexapoda</taxon>
        <taxon>Insecta</taxon>
        <taxon>Pterygota</taxon>
        <taxon>Neoptera</taxon>
        <taxon>Endopterygota</taxon>
        <taxon>Diptera</taxon>
        <taxon>Brachycera</taxon>
        <taxon>Muscomorpha</taxon>
        <taxon>Ephydroidea</taxon>
        <taxon>Drosophilidae</taxon>
        <taxon>Drosophila</taxon>
        <taxon>Sophophora</taxon>
    </lineage>
</organism>